<evidence type="ECO:0000256" key="10">
    <source>
        <dbReference type="ARBA" id="ARBA00023157"/>
    </source>
</evidence>
<dbReference type="Pfam" id="PF02628">
    <property type="entry name" value="COX15-CtaA"/>
    <property type="match status" value="1"/>
</dbReference>
<evidence type="ECO:0000256" key="12">
    <source>
        <dbReference type="SAM" id="MobiDB-lite"/>
    </source>
</evidence>
<protein>
    <submittedName>
        <fullName evidence="14">Cytochrome c oxidase assembly protein subunit 15</fullName>
    </submittedName>
</protein>
<evidence type="ECO:0000256" key="5">
    <source>
        <dbReference type="ARBA" id="ARBA00022989"/>
    </source>
</evidence>
<keyword evidence="5 13" id="KW-1133">Transmembrane helix</keyword>
<dbReference type="InterPro" id="IPR003780">
    <property type="entry name" value="COX15/CtaA_fam"/>
</dbReference>
<dbReference type="Proteomes" id="UP001232973">
    <property type="component" value="Unassembled WGS sequence"/>
</dbReference>
<evidence type="ECO:0000256" key="1">
    <source>
        <dbReference type="ARBA" id="ARBA00004141"/>
    </source>
</evidence>
<keyword evidence="4" id="KW-0479">Metal-binding</keyword>
<keyword evidence="8" id="KW-0350">Heme biosynthesis</keyword>
<feature type="transmembrane region" description="Helical" evidence="13">
    <location>
        <begin position="129"/>
        <end position="153"/>
    </location>
</feature>
<feature type="transmembrane region" description="Helical" evidence="13">
    <location>
        <begin position="174"/>
        <end position="196"/>
    </location>
</feature>
<feature type="transmembrane region" description="Helical" evidence="13">
    <location>
        <begin position="72"/>
        <end position="90"/>
    </location>
</feature>
<comment type="caution">
    <text evidence="14">The sequence shown here is derived from an EMBL/GenBank/DDBJ whole genome shotgun (WGS) entry which is preliminary data.</text>
</comment>
<evidence type="ECO:0000256" key="7">
    <source>
        <dbReference type="ARBA" id="ARBA00023004"/>
    </source>
</evidence>
<evidence type="ECO:0000256" key="3">
    <source>
        <dbReference type="ARBA" id="ARBA00022692"/>
    </source>
</evidence>
<evidence type="ECO:0000256" key="8">
    <source>
        <dbReference type="ARBA" id="ARBA00023133"/>
    </source>
</evidence>
<feature type="transmembrane region" description="Helical" evidence="13">
    <location>
        <begin position="102"/>
        <end position="123"/>
    </location>
</feature>
<evidence type="ECO:0000256" key="9">
    <source>
        <dbReference type="ARBA" id="ARBA00023136"/>
    </source>
</evidence>
<feature type="transmembrane region" description="Helical" evidence="13">
    <location>
        <begin position="224"/>
        <end position="242"/>
    </location>
</feature>
<evidence type="ECO:0000313" key="14">
    <source>
        <dbReference type="EMBL" id="MDQ0189725.1"/>
    </source>
</evidence>
<dbReference type="RefSeq" id="WP_274456714.1">
    <property type="nucleotide sequence ID" value="NZ_CP067097.1"/>
</dbReference>
<feature type="region of interest" description="Disordered" evidence="12">
    <location>
        <begin position="318"/>
        <end position="349"/>
    </location>
</feature>
<evidence type="ECO:0000256" key="2">
    <source>
        <dbReference type="ARBA" id="ARBA00022475"/>
    </source>
</evidence>
<evidence type="ECO:0000256" key="6">
    <source>
        <dbReference type="ARBA" id="ARBA00023002"/>
    </source>
</evidence>
<keyword evidence="2" id="KW-1003">Cell membrane</keyword>
<organism evidence="14 15">
    <name type="scientific">Alicyclobacillus cycloheptanicus</name>
    <dbReference type="NCBI Taxonomy" id="1457"/>
    <lineage>
        <taxon>Bacteria</taxon>
        <taxon>Bacillati</taxon>
        <taxon>Bacillota</taxon>
        <taxon>Bacilli</taxon>
        <taxon>Bacillales</taxon>
        <taxon>Alicyclobacillaceae</taxon>
        <taxon>Alicyclobacillus</taxon>
    </lineage>
</organism>
<evidence type="ECO:0000256" key="4">
    <source>
        <dbReference type="ARBA" id="ARBA00022723"/>
    </source>
</evidence>
<dbReference type="InterPro" id="IPR050450">
    <property type="entry name" value="COX15/CtaA_HemeA_synthase"/>
</dbReference>
<gene>
    <name evidence="14" type="ORF">J2S03_001572</name>
</gene>
<reference evidence="14 15" key="1">
    <citation type="submission" date="2023-07" db="EMBL/GenBank/DDBJ databases">
        <title>Genomic Encyclopedia of Type Strains, Phase IV (KMG-IV): sequencing the most valuable type-strain genomes for metagenomic binning, comparative biology and taxonomic classification.</title>
        <authorList>
            <person name="Goeker M."/>
        </authorList>
    </citation>
    <scope>NUCLEOTIDE SEQUENCE [LARGE SCALE GENOMIC DNA]</scope>
    <source>
        <strain evidence="14 15">DSM 4006</strain>
    </source>
</reference>
<dbReference type="EMBL" id="JAUSTP010000010">
    <property type="protein sequence ID" value="MDQ0189725.1"/>
    <property type="molecule type" value="Genomic_DNA"/>
</dbReference>
<keyword evidence="6" id="KW-0560">Oxidoreductase</keyword>
<proteinExistence type="predicted"/>
<evidence type="ECO:0000256" key="11">
    <source>
        <dbReference type="ARBA" id="ARBA00023444"/>
    </source>
</evidence>
<accession>A0ABT9XHY5</accession>
<evidence type="ECO:0000256" key="13">
    <source>
        <dbReference type="SAM" id="Phobius"/>
    </source>
</evidence>
<name>A0ABT9XHY5_9BACL</name>
<feature type="transmembrane region" description="Helical" evidence="13">
    <location>
        <begin position="282"/>
        <end position="304"/>
    </location>
</feature>
<keyword evidence="9 13" id="KW-0472">Membrane</keyword>
<evidence type="ECO:0000313" key="15">
    <source>
        <dbReference type="Proteomes" id="UP001232973"/>
    </source>
</evidence>
<feature type="transmembrane region" description="Helical" evidence="13">
    <location>
        <begin position="12"/>
        <end position="33"/>
    </location>
</feature>
<dbReference type="PANTHER" id="PTHR35457:SF1">
    <property type="entry name" value="HEME A SYNTHASE"/>
    <property type="match status" value="1"/>
</dbReference>
<keyword evidence="10" id="KW-1015">Disulfide bond</keyword>
<keyword evidence="15" id="KW-1185">Reference proteome</keyword>
<feature type="transmembrane region" description="Helical" evidence="13">
    <location>
        <begin position="254"/>
        <end position="276"/>
    </location>
</feature>
<keyword evidence="3 13" id="KW-0812">Transmembrane</keyword>
<keyword evidence="7" id="KW-0408">Iron</keyword>
<comment type="subcellular location">
    <subcellularLocation>
        <location evidence="1">Membrane</location>
        <topology evidence="1">Multi-pass membrane protein</topology>
    </subcellularLocation>
</comment>
<comment type="pathway">
    <text evidence="11">Porphyrin-containing compound metabolism.</text>
</comment>
<dbReference type="PANTHER" id="PTHR35457">
    <property type="entry name" value="HEME A SYNTHASE"/>
    <property type="match status" value="1"/>
</dbReference>
<sequence>MPANQTSPWVRRAISILAILTLIGFFAVNTMGFVDTETGSAFGCGHQWPLCNGAVIPSHWGLKTLIEFSHRGLVGAATLLLFALCALVWWQYRRWLEVRVLVMLSIAFVFLEAALGALGVKFSDPPFELAFHFGISLLAFNSILLLVVVIRYINRALRLQPEAPVLRAQTPVSLRVWTFITLVYTYIAMYIGAYVASTGYGHLFRGWPLPTETRQVQAALTVDWLHRSVAMGLVLLTLYLCIASAKIRQARPDLFFGSLVSLVLVCIQAVTGALLIATNIALFAFLLHVSVVTFLFAAVCYLALQTLPEPRRAFLERRSSSHHGADAVDAQGPRTDHEADDTPEYLLPN</sequence>